<name>E0XWK5_9PROT</name>
<keyword evidence="2" id="KW-0645">Protease</keyword>
<dbReference type="CDD" id="cd12797">
    <property type="entry name" value="M23_peptidase"/>
    <property type="match status" value="1"/>
</dbReference>
<keyword evidence="5" id="KW-0862">Zinc</keyword>
<evidence type="ECO:0000259" key="8">
    <source>
        <dbReference type="PROSITE" id="PS51782"/>
    </source>
</evidence>
<dbReference type="PROSITE" id="PS51782">
    <property type="entry name" value="LYSM"/>
    <property type="match status" value="1"/>
</dbReference>
<evidence type="ECO:0000256" key="2">
    <source>
        <dbReference type="ARBA" id="ARBA00022670"/>
    </source>
</evidence>
<dbReference type="InterPro" id="IPR018392">
    <property type="entry name" value="LysM"/>
</dbReference>
<evidence type="ECO:0000256" key="4">
    <source>
        <dbReference type="ARBA" id="ARBA00022801"/>
    </source>
</evidence>
<dbReference type="GO" id="GO:0004222">
    <property type="term" value="F:metalloendopeptidase activity"/>
    <property type="evidence" value="ECO:0007669"/>
    <property type="project" value="TreeGrafter"/>
</dbReference>
<dbReference type="PANTHER" id="PTHR21666">
    <property type="entry name" value="PEPTIDASE-RELATED"/>
    <property type="match status" value="1"/>
</dbReference>
<proteinExistence type="predicted"/>
<dbReference type="GO" id="GO:0046872">
    <property type="term" value="F:metal ion binding"/>
    <property type="evidence" value="ECO:0007669"/>
    <property type="project" value="UniProtKB-KW"/>
</dbReference>
<keyword evidence="6" id="KW-0482">Metalloprotease</keyword>
<dbReference type="AlphaFoldDB" id="E0XWK5"/>
<feature type="transmembrane region" description="Helical" evidence="7">
    <location>
        <begin position="28"/>
        <end position="46"/>
    </location>
</feature>
<dbReference type="InterPro" id="IPR050570">
    <property type="entry name" value="Cell_wall_metabolism_enzyme"/>
</dbReference>
<keyword evidence="7" id="KW-0812">Transmembrane</keyword>
<organism evidence="9">
    <name type="scientific">uncultured SAR11 cluster bacterium HF4000_37C10</name>
    <dbReference type="NCBI Taxonomy" id="710727"/>
    <lineage>
        <taxon>Bacteria</taxon>
        <taxon>Pseudomonadati</taxon>
        <taxon>Pseudomonadota</taxon>
        <taxon>Alphaproteobacteria</taxon>
        <taxon>Candidatus Pelagibacterales</taxon>
        <taxon>environmental samples</taxon>
    </lineage>
</organism>
<dbReference type="GO" id="GO:0006508">
    <property type="term" value="P:proteolysis"/>
    <property type="evidence" value="ECO:0007669"/>
    <property type="project" value="UniProtKB-KW"/>
</dbReference>
<evidence type="ECO:0000256" key="6">
    <source>
        <dbReference type="ARBA" id="ARBA00023049"/>
    </source>
</evidence>
<dbReference type="Gene3D" id="2.70.70.10">
    <property type="entry name" value="Glucose Permease (Domain IIA)"/>
    <property type="match status" value="1"/>
</dbReference>
<evidence type="ECO:0000256" key="7">
    <source>
        <dbReference type="SAM" id="Phobius"/>
    </source>
</evidence>
<comment type="cofactor">
    <cofactor evidence="1">
        <name>Zn(2+)</name>
        <dbReference type="ChEBI" id="CHEBI:29105"/>
    </cofactor>
</comment>
<dbReference type="InterPro" id="IPR016047">
    <property type="entry name" value="M23ase_b-sheet_dom"/>
</dbReference>
<dbReference type="Pfam" id="PF01551">
    <property type="entry name" value="Peptidase_M23"/>
    <property type="match status" value="1"/>
</dbReference>
<dbReference type="SUPFAM" id="SSF51261">
    <property type="entry name" value="Duplicated hybrid motif"/>
    <property type="match status" value="1"/>
</dbReference>
<evidence type="ECO:0000256" key="3">
    <source>
        <dbReference type="ARBA" id="ARBA00022723"/>
    </source>
</evidence>
<reference evidence="9" key="1">
    <citation type="journal article" date="2011" name="Environ. Microbiol.">
        <title>Time-series analyses of Monterey Bay coastal microbial picoplankton using a 'genome proxy' microarray.</title>
        <authorList>
            <person name="Rich V.I."/>
            <person name="Pham V.D."/>
            <person name="Eppley J."/>
            <person name="Shi Y."/>
            <person name="DeLong E.F."/>
        </authorList>
    </citation>
    <scope>NUCLEOTIDE SEQUENCE</scope>
</reference>
<keyword evidence="7" id="KW-1133">Transmembrane helix</keyword>
<sequence>MNIEITTKAKINPIMYQILKQKREKTKYFILFTFIITFSLLLTVVFKNDEKIKNKEINVAFQYEDLTSIKEFLLTLIKSPFININYEIKSGDSIQKILKKFKVHNNEIQAVINQYKKYSNPNQLLMNNKIDLIIEENLSEKNYSIAKFAIPITKSTTIEITKDEQGKIASRKIITKLYEKRILSENVIKNNLYSSAIEAKINPDAIIEFARIFGFEIDFQRDIRENDYFKIIYDKYFDENGEFVKSGSIHYAHMSVNGREITLYKFGDDKNYSYFDINGKSVEKALMKTPINGARLSSSFGMRKHPILGFNKKHTGTDFAAPSETPIMASGSGTIVLAKWCGGGGNCIKIKHNSTYETIYAHMKSFAKGMKKGKKVRQGEIIGYVGSTGISTGPHLHYEVTVNGKKVNSQKLKLPSGKVLKDNERKLFEVHRIKTDVLIAEMFAEKK</sequence>
<dbReference type="EMBL" id="GU474900">
    <property type="protein sequence ID" value="ADI18796.1"/>
    <property type="molecule type" value="Genomic_DNA"/>
</dbReference>
<dbReference type="InterPro" id="IPR011055">
    <property type="entry name" value="Dup_hybrid_motif"/>
</dbReference>
<protein>
    <submittedName>
        <fullName evidence="9">Membrane proteins related to metalloendopeptidases</fullName>
    </submittedName>
</protein>
<dbReference type="PANTHER" id="PTHR21666:SF288">
    <property type="entry name" value="CELL DIVISION PROTEIN YTFB"/>
    <property type="match status" value="1"/>
</dbReference>
<evidence type="ECO:0000313" key="9">
    <source>
        <dbReference type="EMBL" id="ADI18796.1"/>
    </source>
</evidence>
<keyword evidence="3" id="KW-0479">Metal-binding</keyword>
<feature type="domain" description="LysM" evidence="8">
    <location>
        <begin position="84"/>
        <end position="132"/>
    </location>
</feature>
<evidence type="ECO:0000256" key="5">
    <source>
        <dbReference type="ARBA" id="ARBA00022833"/>
    </source>
</evidence>
<keyword evidence="4" id="KW-0378">Hydrolase</keyword>
<accession>E0XWK5</accession>
<evidence type="ECO:0000256" key="1">
    <source>
        <dbReference type="ARBA" id="ARBA00001947"/>
    </source>
</evidence>
<dbReference type="Gene3D" id="3.10.450.350">
    <property type="match status" value="2"/>
</dbReference>
<keyword evidence="7" id="KW-0472">Membrane</keyword>